<dbReference type="CDD" id="cd10434">
    <property type="entry name" value="GIY-YIG_UvrC_Cho"/>
    <property type="match status" value="1"/>
</dbReference>
<dbReference type="InterPro" id="IPR035901">
    <property type="entry name" value="GIY-YIG_endonuc_sf"/>
</dbReference>
<evidence type="ECO:0000256" key="1">
    <source>
        <dbReference type="ARBA" id="ARBA00022763"/>
    </source>
</evidence>
<dbReference type="GO" id="GO:0004518">
    <property type="term" value="F:nuclease activity"/>
    <property type="evidence" value="ECO:0007669"/>
    <property type="project" value="UniProtKB-KW"/>
</dbReference>
<evidence type="ECO:0000256" key="5">
    <source>
        <dbReference type="ARBA" id="ARBA00023204"/>
    </source>
</evidence>
<comment type="caution">
    <text evidence="11">The sequence shown here is derived from an EMBL/GenBank/DDBJ whole genome shotgun (WGS) entry which is preliminary data.</text>
</comment>
<gene>
    <name evidence="11" type="ORF">EV674_11111</name>
</gene>
<keyword evidence="2" id="KW-0228">DNA excision</keyword>
<dbReference type="NCBIfam" id="NF007833">
    <property type="entry name" value="PRK10545.1"/>
    <property type="match status" value="1"/>
</dbReference>
<dbReference type="RefSeq" id="WP_119012551.1">
    <property type="nucleotide sequence ID" value="NZ_QXNC01000007.1"/>
</dbReference>
<evidence type="ECO:0000256" key="3">
    <source>
        <dbReference type="ARBA" id="ARBA00022801"/>
    </source>
</evidence>
<evidence type="ECO:0000256" key="7">
    <source>
        <dbReference type="ARBA" id="ARBA00040756"/>
    </source>
</evidence>
<proteinExistence type="predicted"/>
<evidence type="ECO:0000313" key="11">
    <source>
        <dbReference type="EMBL" id="TCP17670.1"/>
    </source>
</evidence>
<dbReference type="GO" id="GO:0009432">
    <property type="term" value="P:SOS response"/>
    <property type="evidence" value="ECO:0007669"/>
    <property type="project" value="UniProtKB-KW"/>
</dbReference>
<dbReference type="PROSITE" id="PS50164">
    <property type="entry name" value="GIY_YIG"/>
    <property type="match status" value="1"/>
</dbReference>
<dbReference type="GO" id="GO:0006289">
    <property type="term" value="P:nucleotide-excision repair"/>
    <property type="evidence" value="ECO:0007669"/>
    <property type="project" value="InterPro"/>
</dbReference>
<evidence type="ECO:0000256" key="2">
    <source>
        <dbReference type="ARBA" id="ARBA00022769"/>
    </source>
</evidence>
<evidence type="ECO:0000313" key="12">
    <source>
        <dbReference type="Proteomes" id="UP000295182"/>
    </source>
</evidence>
<dbReference type="GO" id="GO:0009380">
    <property type="term" value="C:excinuclease repair complex"/>
    <property type="evidence" value="ECO:0007669"/>
    <property type="project" value="TreeGrafter"/>
</dbReference>
<dbReference type="InterPro" id="IPR050066">
    <property type="entry name" value="UvrABC_protein_C"/>
</dbReference>
<dbReference type="SMART" id="SM00465">
    <property type="entry name" value="GIYc"/>
    <property type="match status" value="1"/>
</dbReference>
<keyword evidence="5" id="KW-0234">DNA repair</keyword>
<dbReference type="AlphaFoldDB" id="A0A4R2N9J3"/>
<dbReference type="Proteomes" id="UP000295182">
    <property type="component" value="Unassembled WGS sequence"/>
</dbReference>
<dbReference type="GO" id="GO:0016787">
    <property type="term" value="F:hydrolase activity"/>
    <property type="evidence" value="ECO:0007669"/>
    <property type="project" value="UniProtKB-KW"/>
</dbReference>
<dbReference type="PANTHER" id="PTHR30562:SF10">
    <property type="entry name" value="EXCINUCLEASE CHO"/>
    <property type="match status" value="1"/>
</dbReference>
<sequence>MHRPARRHPEFDQASTYEYPTHLREAIADMPAAPGVYIFHGQEGDLPLYIGKSINLRSRLLSHLRTADEARMLRQTRRISHIRTAGEIGALLLEARLIKEMHPLFNQKLRSNRQLCALRTTGGQPEVVYAKDIHFATESGLYGLFSSQRAAQEGLRQLADQHRLCYGALGLEKLAPGKACFRAMLHQCAGVCRGDETPGEHRQRLFTALEDLQIATWPYPGAIGLVERFTPGRGDAASPPHPHDLQIHVVRHWCYLGSATDHQNAGALDSVAAGFDADGYKILCKPVLSGRAEVILLS</sequence>
<dbReference type="InterPro" id="IPR000305">
    <property type="entry name" value="GIY-YIG_endonuc"/>
</dbReference>
<keyword evidence="3" id="KW-0378">Hydrolase</keyword>
<name>A0A4R2N9J3_9BURK</name>
<dbReference type="Gene3D" id="3.40.1440.10">
    <property type="entry name" value="GIY-YIG endonuclease"/>
    <property type="match status" value="1"/>
</dbReference>
<evidence type="ECO:0000259" key="10">
    <source>
        <dbReference type="PROSITE" id="PS50164"/>
    </source>
</evidence>
<accession>A0A4R2N9J3</accession>
<keyword evidence="6" id="KW-0742">SOS response</keyword>
<evidence type="ECO:0000256" key="6">
    <source>
        <dbReference type="ARBA" id="ARBA00023236"/>
    </source>
</evidence>
<evidence type="ECO:0000256" key="4">
    <source>
        <dbReference type="ARBA" id="ARBA00022881"/>
    </source>
</evidence>
<dbReference type="EMBL" id="SLXH01000011">
    <property type="protein sequence ID" value="TCP17670.1"/>
    <property type="molecule type" value="Genomic_DNA"/>
</dbReference>
<evidence type="ECO:0000256" key="8">
    <source>
        <dbReference type="ARBA" id="ARBA00042138"/>
    </source>
</evidence>
<dbReference type="PANTHER" id="PTHR30562">
    <property type="entry name" value="UVRC/OXIDOREDUCTASE"/>
    <property type="match status" value="1"/>
</dbReference>
<organism evidence="11 12">
    <name type="scientific">Simplicispira metamorpha</name>
    <dbReference type="NCBI Taxonomy" id="80881"/>
    <lineage>
        <taxon>Bacteria</taxon>
        <taxon>Pseudomonadati</taxon>
        <taxon>Pseudomonadota</taxon>
        <taxon>Betaproteobacteria</taxon>
        <taxon>Burkholderiales</taxon>
        <taxon>Comamonadaceae</taxon>
        <taxon>Simplicispira</taxon>
    </lineage>
</organism>
<dbReference type="OrthoDB" id="9803913at2"/>
<dbReference type="SUPFAM" id="SSF82771">
    <property type="entry name" value="GIY-YIG endonuclease"/>
    <property type="match status" value="1"/>
</dbReference>
<keyword evidence="12" id="KW-1185">Reference proteome</keyword>
<keyword evidence="1" id="KW-0227">DNA damage</keyword>
<keyword evidence="4" id="KW-0267">Excision nuclease</keyword>
<dbReference type="InterPro" id="IPR047296">
    <property type="entry name" value="GIY-YIG_UvrC_Cho"/>
</dbReference>
<feature type="domain" description="GIY-YIG" evidence="10">
    <location>
        <begin position="32"/>
        <end position="107"/>
    </location>
</feature>
<evidence type="ECO:0000256" key="9">
    <source>
        <dbReference type="ARBA" id="ARBA00042732"/>
    </source>
</evidence>
<reference evidence="11 12" key="1">
    <citation type="submission" date="2019-03" db="EMBL/GenBank/DDBJ databases">
        <title>Genomic Encyclopedia of Type Strains, Phase IV (KMG-IV): sequencing the most valuable type-strain genomes for metagenomic binning, comparative biology and taxonomic classification.</title>
        <authorList>
            <person name="Goeker M."/>
        </authorList>
    </citation>
    <scope>NUCLEOTIDE SEQUENCE [LARGE SCALE GENOMIC DNA]</scope>
    <source>
        <strain evidence="11 12">DSM 1837</strain>
    </source>
</reference>
<protein>
    <recommendedName>
        <fullName evidence="7">Excinuclease cho</fullName>
    </recommendedName>
    <alternativeName>
        <fullName evidence="9">Endonuclease cho</fullName>
    </alternativeName>
    <alternativeName>
        <fullName evidence="8">UvrC homolog protein</fullName>
    </alternativeName>
</protein>